<protein>
    <recommendedName>
        <fullName evidence="5">Dolichol phosphate-mannose biosynthesis regulatory protein</fullName>
    </recommendedName>
</protein>
<comment type="similarity">
    <text evidence="5">Belongs to the DPM2 family.</text>
</comment>
<keyword evidence="4 5" id="KW-0472">Membrane</keyword>
<comment type="subcellular location">
    <subcellularLocation>
        <location evidence="5">Endoplasmic reticulum membrane</location>
        <topology evidence="5">Multi-pass membrane protein</topology>
    </subcellularLocation>
    <subcellularLocation>
        <location evidence="1">Membrane</location>
        <topology evidence="1">Multi-pass membrane protein</topology>
    </subcellularLocation>
</comment>
<dbReference type="Pfam" id="PF07297">
    <property type="entry name" value="DPM2"/>
    <property type="match status" value="1"/>
</dbReference>
<feature type="transmembrane region" description="Helical" evidence="5">
    <location>
        <begin position="12"/>
        <end position="28"/>
    </location>
</feature>
<dbReference type="GO" id="GO:0005789">
    <property type="term" value="C:endoplasmic reticulum membrane"/>
    <property type="evidence" value="ECO:0007669"/>
    <property type="project" value="UniProtKB-SubCell"/>
</dbReference>
<dbReference type="EMBL" id="CU928175">
    <property type="protein sequence ID" value="CAR27187.1"/>
    <property type="molecule type" value="Genomic_DNA"/>
</dbReference>
<keyword evidence="5" id="KW-0256">Endoplasmic reticulum</keyword>
<dbReference type="AlphaFoldDB" id="C5DTS6"/>
<evidence type="ECO:0000256" key="5">
    <source>
        <dbReference type="RuleBase" id="RU365084"/>
    </source>
</evidence>
<evidence type="ECO:0000256" key="2">
    <source>
        <dbReference type="ARBA" id="ARBA00022692"/>
    </source>
</evidence>
<evidence type="ECO:0000256" key="4">
    <source>
        <dbReference type="ARBA" id="ARBA00023136"/>
    </source>
</evidence>
<evidence type="ECO:0000256" key="3">
    <source>
        <dbReference type="ARBA" id="ARBA00022989"/>
    </source>
</evidence>
<accession>C5DTS6</accession>
<dbReference type="FunCoup" id="C5DTS6">
    <property type="interactions" value="6"/>
</dbReference>
<organism evidence="6 7">
    <name type="scientific">Zygosaccharomyces rouxii (strain ATCC 2623 / CBS 732 / NBRC 1130 / NCYC 568 / NRRL Y-229)</name>
    <dbReference type="NCBI Taxonomy" id="559307"/>
    <lineage>
        <taxon>Eukaryota</taxon>
        <taxon>Fungi</taxon>
        <taxon>Dikarya</taxon>
        <taxon>Ascomycota</taxon>
        <taxon>Saccharomycotina</taxon>
        <taxon>Saccharomycetes</taxon>
        <taxon>Saccharomycetales</taxon>
        <taxon>Saccharomycetaceae</taxon>
        <taxon>Zygosaccharomyces</taxon>
    </lineage>
</organism>
<gene>
    <name evidence="6" type="ordered locus">ZYRO0C10978g</name>
</gene>
<reference evidence="6 7" key="1">
    <citation type="journal article" date="2009" name="Genome Res.">
        <title>Comparative genomics of protoploid Saccharomycetaceae.</title>
        <authorList>
            <consortium name="The Genolevures Consortium"/>
            <person name="Souciet J.-L."/>
            <person name="Dujon B."/>
            <person name="Gaillardin C."/>
            <person name="Johnston M."/>
            <person name="Baret P.V."/>
            <person name="Cliften P."/>
            <person name="Sherman D.J."/>
            <person name="Weissenbach J."/>
            <person name="Westhof E."/>
            <person name="Wincker P."/>
            <person name="Jubin C."/>
            <person name="Poulain J."/>
            <person name="Barbe V."/>
            <person name="Segurens B."/>
            <person name="Artiguenave F."/>
            <person name="Anthouard V."/>
            <person name="Vacherie B."/>
            <person name="Val M.-E."/>
            <person name="Fulton R.S."/>
            <person name="Minx P."/>
            <person name="Wilson R."/>
            <person name="Durrens P."/>
            <person name="Jean G."/>
            <person name="Marck C."/>
            <person name="Martin T."/>
            <person name="Nikolski M."/>
            <person name="Rolland T."/>
            <person name="Seret M.-L."/>
            <person name="Casaregola S."/>
            <person name="Despons L."/>
            <person name="Fairhead C."/>
            <person name="Fischer G."/>
            <person name="Lafontaine I."/>
            <person name="Leh V."/>
            <person name="Lemaire M."/>
            <person name="de Montigny J."/>
            <person name="Neuveglise C."/>
            <person name="Thierry A."/>
            <person name="Blanc-Lenfle I."/>
            <person name="Bleykasten C."/>
            <person name="Diffels J."/>
            <person name="Fritsch E."/>
            <person name="Frangeul L."/>
            <person name="Goeffon A."/>
            <person name="Jauniaux N."/>
            <person name="Kachouri-Lafond R."/>
            <person name="Payen C."/>
            <person name="Potier S."/>
            <person name="Pribylova L."/>
            <person name="Ozanne C."/>
            <person name="Richard G.-F."/>
            <person name="Sacerdot C."/>
            <person name="Straub M.-L."/>
            <person name="Talla E."/>
        </authorList>
    </citation>
    <scope>NUCLEOTIDE SEQUENCE [LARGE SCALE GENOMIC DNA]</scope>
    <source>
        <strain evidence="6 7">ATCC 2623 / CBS 732 / BCRC 21506 / NBRC 1130 / NCYC 568 / NRRL Y-229</strain>
    </source>
</reference>
<dbReference type="KEGG" id="zro:ZYRO0C10978g"/>
<keyword evidence="2 5" id="KW-0812">Transmembrane</keyword>
<proteinExistence type="inferred from homology"/>
<dbReference type="GeneID" id="8203338"/>
<keyword evidence="7" id="KW-1185">Reference proteome</keyword>
<sequence length="82" mass="9281">MKTSEDSTMNRFLLLTSAFIYYIIWLLLPVFELDGKTALFPLPSAYAVYLPIMLLIIGFTLIGTFLGSLLLFNNEIELVTKS</sequence>
<feature type="transmembrane region" description="Helical" evidence="5">
    <location>
        <begin position="48"/>
        <end position="72"/>
    </location>
</feature>
<dbReference type="GO" id="GO:0030234">
    <property type="term" value="F:enzyme regulator activity"/>
    <property type="evidence" value="ECO:0007669"/>
    <property type="project" value="UniProtKB-UniRule"/>
</dbReference>
<name>C5DTS6_ZYGRC</name>
<evidence type="ECO:0000256" key="1">
    <source>
        <dbReference type="ARBA" id="ARBA00004141"/>
    </source>
</evidence>
<comment type="subunit">
    <text evidence="5">Component of the dolichol-phosphate mannose (DPM) synthase complex.</text>
</comment>
<comment type="pathway">
    <text evidence="5">Protein modification; protein glycosylation.</text>
</comment>
<dbReference type="InParanoid" id="C5DTS6"/>
<dbReference type="RefSeq" id="XP_002496120.1">
    <property type="nucleotide sequence ID" value="XM_002496075.1"/>
</dbReference>
<dbReference type="Proteomes" id="UP000008536">
    <property type="component" value="Chromosome C"/>
</dbReference>
<keyword evidence="3 5" id="KW-1133">Transmembrane helix</keyword>
<dbReference type="InterPro" id="IPR009914">
    <property type="entry name" value="DPM2"/>
</dbReference>
<dbReference type="UniPathway" id="UPA00378"/>
<comment type="function">
    <text evidence="5">Regulatory subunit of the dolichol-phosphate mannose (DPM) synthase complex; essential for the ER localization.</text>
</comment>
<evidence type="ECO:0000313" key="7">
    <source>
        <dbReference type="Proteomes" id="UP000008536"/>
    </source>
</evidence>
<dbReference type="GO" id="GO:0180047">
    <property type="term" value="P:dolichol phosphate mannose biosynthetic process"/>
    <property type="evidence" value="ECO:0007669"/>
    <property type="project" value="InterPro"/>
</dbReference>
<dbReference type="HOGENOM" id="CLU_150144_2_1_1"/>
<evidence type="ECO:0000313" key="6">
    <source>
        <dbReference type="EMBL" id="CAR27187.1"/>
    </source>
</evidence>